<dbReference type="SUPFAM" id="SSF52091">
    <property type="entry name" value="SpoIIaa-like"/>
    <property type="match status" value="1"/>
</dbReference>
<dbReference type="InterPro" id="IPR002645">
    <property type="entry name" value="STAS_dom"/>
</dbReference>
<dbReference type="InterPro" id="IPR036513">
    <property type="entry name" value="STAS_dom_sf"/>
</dbReference>
<gene>
    <name evidence="4" type="ORF">JOM49_007163</name>
</gene>
<dbReference type="NCBIfam" id="TIGR00377">
    <property type="entry name" value="ant_ant_sig"/>
    <property type="match status" value="1"/>
</dbReference>
<name>A0ABS4Q1S5_9PSEU</name>
<reference evidence="4 5" key="1">
    <citation type="submission" date="2021-03" db="EMBL/GenBank/DDBJ databases">
        <title>Sequencing the genomes of 1000 actinobacteria strains.</title>
        <authorList>
            <person name="Klenk H.-P."/>
        </authorList>
    </citation>
    <scope>NUCLEOTIDE SEQUENCE [LARGE SCALE GENOMIC DNA]</scope>
    <source>
        <strain evidence="4 5">DSM 45510</strain>
    </source>
</reference>
<dbReference type="PANTHER" id="PTHR33495">
    <property type="entry name" value="ANTI-SIGMA FACTOR ANTAGONIST TM_1081-RELATED-RELATED"/>
    <property type="match status" value="1"/>
</dbReference>
<organism evidence="4 5">
    <name type="scientific">Amycolatopsis magusensis</name>
    <dbReference type="NCBI Taxonomy" id="882444"/>
    <lineage>
        <taxon>Bacteria</taxon>
        <taxon>Bacillati</taxon>
        <taxon>Actinomycetota</taxon>
        <taxon>Actinomycetes</taxon>
        <taxon>Pseudonocardiales</taxon>
        <taxon>Pseudonocardiaceae</taxon>
        <taxon>Amycolatopsis</taxon>
    </lineage>
</organism>
<evidence type="ECO:0000256" key="2">
    <source>
        <dbReference type="RuleBase" id="RU003749"/>
    </source>
</evidence>
<dbReference type="Gene3D" id="3.30.750.24">
    <property type="entry name" value="STAS domain"/>
    <property type="match status" value="1"/>
</dbReference>
<comment type="caution">
    <text evidence="4">The sequence shown here is derived from an EMBL/GenBank/DDBJ whole genome shotgun (WGS) entry which is preliminary data.</text>
</comment>
<evidence type="ECO:0000256" key="1">
    <source>
        <dbReference type="ARBA" id="ARBA00009013"/>
    </source>
</evidence>
<dbReference type="Pfam" id="PF01740">
    <property type="entry name" value="STAS"/>
    <property type="match status" value="1"/>
</dbReference>
<accession>A0ABS4Q1S5</accession>
<feature type="domain" description="STAS" evidence="3">
    <location>
        <begin position="16"/>
        <end position="116"/>
    </location>
</feature>
<dbReference type="Proteomes" id="UP000741013">
    <property type="component" value="Unassembled WGS sequence"/>
</dbReference>
<dbReference type="EMBL" id="JAGGMS010000001">
    <property type="protein sequence ID" value="MBP2185637.1"/>
    <property type="molecule type" value="Genomic_DNA"/>
</dbReference>
<evidence type="ECO:0000259" key="3">
    <source>
        <dbReference type="PROSITE" id="PS50801"/>
    </source>
</evidence>
<evidence type="ECO:0000313" key="5">
    <source>
        <dbReference type="Proteomes" id="UP000741013"/>
    </source>
</evidence>
<dbReference type="RefSeq" id="WP_282772667.1">
    <property type="nucleotide sequence ID" value="NZ_JAGGMS010000001.1"/>
</dbReference>
<comment type="similarity">
    <text evidence="1 2">Belongs to the anti-sigma-factor antagonist family.</text>
</comment>
<evidence type="ECO:0000313" key="4">
    <source>
        <dbReference type="EMBL" id="MBP2185637.1"/>
    </source>
</evidence>
<dbReference type="PROSITE" id="PS50801">
    <property type="entry name" value="STAS"/>
    <property type="match status" value="1"/>
</dbReference>
<sequence length="118" mass="12753">MNDHNLGLEFDPPSTGPAVLRVIGELDHHTAPLLREALDSVSLSPGDGYVLDLSRLEYCDSTGVTVLVTALRKAEAAEGRLCLAGLSRELTRVFHLIGLGDVFSLHDTVEQAIECQRS</sequence>
<protein>
    <recommendedName>
        <fullName evidence="2">Anti-sigma factor antagonist</fullName>
    </recommendedName>
</protein>
<dbReference type="PANTHER" id="PTHR33495:SF2">
    <property type="entry name" value="ANTI-SIGMA FACTOR ANTAGONIST TM_1081-RELATED"/>
    <property type="match status" value="1"/>
</dbReference>
<keyword evidence="5" id="KW-1185">Reference proteome</keyword>
<proteinExistence type="inferred from homology"/>
<dbReference type="CDD" id="cd07043">
    <property type="entry name" value="STAS_anti-anti-sigma_factors"/>
    <property type="match status" value="1"/>
</dbReference>
<dbReference type="InterPro" id="IPR003658">
    <property type="entry name" value="Anti-sigma_ant"/>
</dbReference>